<dbReference type="Proteomes" id="UP000182412">
    <property type="component" value="Unassembled WGS sequence"/>
</dbReference>
<reference evidence="1 2" key="1">
    <citation type="submission" date="2016-10" db="EMBL/GenBank/DDBJ databases">
        <authorList>
            <person name="de Groot N.N."/>
        </authorList>
    </citation>
    <scope>NUCLEOTIDE SEQUENCE [LARGE SCALE GENOMIC DNA]</scope>
    <source>
        <strain evidence="1 2">S137</strain>
    </source>
</reference>
<dbReference type="InterPro" id="IPR027417">
    <property type="entry name" value="P-loop_NTPase"/>
</dbReference>
<dbReference type="EMBL" id="FNJQ01000003">
    <property type="protein sequence ID" value="SDO94198.1"/>
    <property type="molecule type" value="Genomic_DNA"/>
</dbReference>
<keyword evidence="1" id="KW-0808">Transferase</keyword>
<gene>
    <name evidence="1" type="ORF">SAMN05216366_103140</name>
</gene>
<dbReference type="SUPFAM" id="SSF52540">
    <property type="entry name" value="P-loop containing nucleoside triphosphate hydrolases"/>
    <property type="match status" value="1"/>
</dbReference>
<proteinExistence type="predicted"/>
<name>A0A1H0NNS2_SELRU</name>
<dbReference type="RefSeq" id="WP_074571340.1">
    <property type="nucleotide sequence ID" value="NZ_FNJQ01000003.1"/>
</dbReference>
<dbReference type="Pfam" id="PF02572">
    <property type="entry name" value="CobA_CobO_BtuR"/>
    <property type="match status" value="1"/>
</dbReference>
<dbReference type="InterPro" id="IPR003724">
    <property type="entry name" value="CblAdoTrfase_CobA"/>
</dbReference>
<dbReference type="GO" id="GO:0009236">
    <property type="term" value="P:cobalamin biosynthetic process"/>
    <property type="evidence" value="ECO:0007669"/>
    <property type="project" value="InterPro"/>
</dbReference>
<protein>
    <submittedName>
        <fullName evidence="1">Cob(I)alamin adenosyltransferase</fullName>
    </submittedName>
</protein>
<evidence type="ECO:0000313" key="2">
    <source>
        <dbReference type="Proteomes" id="UP000182412"/>
    </source>
</evidence>
<dbReference type="OrthoDB" id="9810309at2"/>
<sequence length="190" mass="21186">MLQVYTGNGKGKTTAAIGLAIRALGAGKKVYVMQFMKSLCYSEQKVLQGFAPELTLRTSGKPFFIAEEGTLSKELQDKYGDTVVIFPKGKPPQDYIELINTGFAEVRRAVSSRKYEVIILDELNVALHFGLIARNVVEELLEMVPKHTEMVLTGRGAPDWLIERADLVTDMKEVKHYYAKGVEARKGIEC</sequence>
<dbReference type="AlphaFoldDB" id="A0A1H0NNS2"/>
<dbReference type="GO" id="GO:0005524">
    <property type="term" value="F:ATP binding"/>
    <property type="evidence" value="ECO:0007669"/>
    <property type="project" value="InterPro"/>
</dbReference>
<accession>A0A1H0NNS2</accession>
<dbReference type="PIRSF" id="PIRSF015617">
    <property type="entry name" value="Adensltrnsf_CobA"/>
    <property type="match status" value="1"/>
</dbReference>
<dbReference type="PANTHER" id="PTHR46638:SF1">
    <property type="entry name" value="CORRINOID ADENOSYLTRANSFERASE"/>
    <property type="match status" value="1"/>
</dbReference>
<organism evidence="1 2">
    <name type="scientific">Selenomonas ruminantium</name>
    <dbReference type="NCBI Taxonomy" id="971"/>
    <lineage>
        <taxon>Bacteria</taxon>
        <taxon>Bacillati</taxon>
        <taxon>Bacillota</taxon>
        <taxon>Negativicutes</taxon>
        <taxon>Selenomonadales</taxon>
        <taxon>Selenomonadaceae</taxon>
        <taxon>Selenomonas</taxon>
    </lineage>
</organism>
<dbReference type="PANTHER" id="PTHR46638">
    <property type="entry name" value="CORRINOID ADENOSYLTRANSFERASE"/>
    <property type="match status" value="1"/>
</dbReference>
<dbReference type="Gene3D" id="3.40.50.300">
    <property type="entry name" value="P-loop containing nucleotide triphosphate hydrolases"/>
    <property type="match status" value="1"/>
</dbReference>
<evidence type="ECO:0000313" key="1">
    <source>
        <dbReference type="EMBL" id="SDO94198.1"/>
    </source>
</evidence>
<dbReference type="GO" id="GO:0008817">
    <property type="term" value="F:corrinoid adenosyltransferase activity"/>
    <property type="evidence" value="ECO:0007669"/>
    <property type="project" value="InterPro"/>
</dbReference>